<gene>
    <name evidence="5" type="ORF">WJX73_008948</name>
</gene>
<dbReference type="SUPFAM" id="SSF51197">
    <property type="entry name" value="Clavaminate synthase-like"/>
    <property type="match status" value="1"/>
</dbReference>
<dbReference type="PANTHER" id="PTHR10696:SF56">
    <property type="entry name" value="TAUD_TFDA-LIKE DOMAIN-CONTAINING PROTEIN"/>
    <property type="match status" value="1"/>
</dbReference>
<protein>
    <recommendedName>
        <fullName evidence="4">TauD/TfdA-like domain-containing protein</fullName>
    </recommendedName>
</protein>
<keyword evidence="2" id="KW-0045">Antibiotic biosynthesis</keyword>
<evidence type="ECO:0000259" key="4">
    <source>
        <dbReference type="Pfam" id="PF02668"/>
    </source>
</evidence>
<dbReference type="AlphaFoldDB" id="A0AAW1PNC2"/>
<evidence type="ECO:0000313" key="6">
    <source>
        <dbReference type="Proteomes" id="UP001465755"/>
    </source>
</evidence>
<evidence type="ECO:0000256" key="3">
    <source>
        <dbReference type="SAM" id="MobiDB-lite"/>
    </source>
</evidence>
<evidence type="ECO:0000256" key="2">
    <source>
        <dbReference type="ARBA" id="ARBA00023194"/>
    </source>
</evidence>
<keyword evidence="6" id="KW-1185">Reference proteome</keyword>
<dbReference type="InterPro" id="IPR042098">
    <property type="entry name" value="TauD-like_sf"/>
</dbReference>
<dbReference type="GO" id="GO:0017000">
    <property type="term" value="P:antibiotic biosynthetic process"/>
    <property type="evidence" value="ECO:0007669"/>
    <property type="project" value="UniProtKB-KW"/>
</dbReference>
<dbReference type="GO" id="GO:0016491">
    <property type="term" value="F:oxidoreductase activity"/>
    <property type="evidence" value="ECO:0007669"/>
    <property type="project" value="UniProtKB-KW"/>
</dbReference>
<evidence type="ECO:0000256" key="1">
    <source>
        <dbReference type="ARBA" id="ARBA00023002"/>
    </source>
</evidence>
<proteinExistence type="predicted"/>
<evidence type="ECO:0000313" key="5">
    <source>
        <dbReference type="EMBL" id="KAK9809629.1"/>
    </source>
</evidence>
<dbReference type="EMBL" id="JALJOQ010000018">
    <property type="protein sequence ID" value="KAK9809629.1"/>
    <property type="molecule type" value="Genomic_DNA"/>
</dbReference>
<dbReference type="PANTHER" id="PTHR10696">
    <property type="entry name" value="GAMMA-BUTYROBETAINE HYDROXYLASE-RELATED"/>
    <property type="match status" value="1"/>
</dbReference>
<organism evidence="5 6">
    <name type="scientific">Symbiochloris irregularis</name>
    <dbReference type="NCBI Taxonomy" id="706552"/>
    <lineage>
        <taxon>Eukaryota</taxon>
        <taxon>Viridiplantae</taxon>
        <taxon>Chlorophyta</taxon>
        <taxon>core chlorophytes</taxon>
        <taxon>Trebouxiophyceae</taxon>
        <taxon>Trebouxiales</taxon>
        <taxon>Trebouxiaceae</taxon>
        <taxon>Symbiochloris</taxon>
    </lineage>
</organism>
<sequence length="449" mass="50346">MATAVAKAVPVDFDEVGAYNDKLEGYIQKVGAAKAPEKPVKLSELEHSKQGSVKPLTIIDSPADWTAASLKGRESEWIYNFTEQDTEELVSAVEKVKASGVATEDDVLKLTGDDLDLPTLRPKIHELGKRISNEWGFQLVRGFPVDRFKTDRLGLIIAFYGLGLVFGRPQVSQTDYTEDGQTFGSVLNHISEGRHSHVRRNINYPPPPAASGQENQKKREVDLARLAFHSDQAATDLVALLSVTAAKQGGESKWVSGIAIHNELLRRGRKDLVEALSDEQAWRIPTKHDQATYKRNADGSFQGHELMPPFHYHDGYLSIYFQTNNYQEVEDQLTPLQLEAVWTFAKLAEDPEYHITIKLQPGDIELLHNPTVCHSRAEVSDGEAPEEKRHLLRWWFAQPPERNPRPIAKSYAPRSNVGPEGGFRVPEGSKLRLPFWPYGRHDGLGKSTY</sequence>
<dbReference type="Gene3D" id="3.60.130.10">
    <property type="entry name" value="Clavaminate synthase-like"/>
    <property type="match status" value="1"/>
</dbReference>
<keyword evidence="1" id="KW-0560">Oxidoreductase</keyword>
<comment type="caution">
    <text evidence="5">The sequence shown here is derived from an EMBL/GenBank/DDBJ whole genome shotgun (WGS) entry which is preliminary data.</text>
</comment>
<reference evidence="5 6" key="1">
    <citation type="journal article" date="2024" name="Nat. Commun.">
        <title>Phylogenomics reveals the evolutionary origins of lichenization in chlorophyte algae.</title>
        <authorList>
            <person name="Puginier C."/>
            <person name="Libourel C."/>
            <person name="Otte J."/>
            <person name="Skaloud P."/>
            <person name="Haon M."/>
            <person name="Grisel S."/>
            <person name="Petersen M."/>
            <person name="Berrin J.G."/>
            <person name="Delaux P.M."/>
            <person name="Dal Grande F."/>
            <person name="Keller J."/>
        </authorList>
    </citation>
    <scope>NUCLEOTIDE SEQUENCE [LARGE SCALE GENOMIC DNA]</scope>
    <source>
        <strain evidence="5 6">SAG 2036</strain>
    </source>
</reference>
<dbReference type="InterPro" id="IPR003819">
    <property type="entry name" value="TauD/TfdA-like"/>
</dbReference>
<dbReference type="InterPro" id="IPR050411">
    <property type="entry name" value="AlphaKG_dependent_hydroxylases"/>
</dbReference>
<accession>A0AAW1PNC2</accession>
<dbReference type="Pfam" id="PF02668">
    <property type="entry name" value="TauD"/>
    <property type="match status" value="1"/>
</dbReference>
<dbReference type="Proteomes" id="UP001465755">
    <property type="component" value="Unassembled WGS sequence"/>
</dbReference>
<feature type="region of interest" description="Disordered" evidence="3">
    <location>
        <begin position="405"/>
        <end position="428"/>
    </location>
</feature>
<name>A0AAW1PNC2_9CHLO</name>
<feature type="domain" description="TauD/TfdA-like" evidence="4">
    <location>
        <begin position="110"/>
        <end position="395"/>
    </location>
</feature>